<sequence>MSPQLSFDPMGYDFIIVRNVGVFCRLEPWKLEGRLEDAMHGVVEDLFNSKEASYGEGEFALGFIAALDVLARGNLRLAKAEDRSELAETVQRAFRAMHGKMEPDRITDVMEKACEKIVEHDRERGRR</sequence>
<reference evidence="1 2" key="1">
    <citation type="submission" date="2013-04" db="EMBL/GenBank/DDBJ databases">
        <title>The Genome Sequence of Enterorhabdus caecimuris B7.</title>
        <authorList>
            <consortium name="The Broad Institute Genomics Platform"/>
            <consortium name="The Broad Institute Genome Sequencing Center for Infectious Disease"/>
            <person name="Earl A."/>
            <person name="Xavier R."/>
            <person name="Elson C."/>
            <person name="Duck W."/>
            <person name="Walker B."/>
            <person name="Young S."/>
            <person name="Zeng Q."/>
            <person name="Gargeya S."/>
            <person name="Fitzgerald M."/>
            <person name="Haas B."/>
            <person name="Abouelleil A."/>
            <person name="Allen A.W."/>
            <person name="Alvarado L."/>
            <person name="Arachchi H.M."/>
            <person name="Berlin A.M."/>
            <person name="Chapman S.B."/>
            <person name="Gainer-Dewar J."/>
            <person name="Goldberg J."/>
            <person name="Griggs A."/>
            <person name="Gujja S."/>
            <person name="Hansen M."/>
            <person name="Howarth C."/>
            <person name="Imamovic A."/>
            <person name="Ireland A."/>
            <person name="Larimer J."/>
            <person name="McCowan C."/>
            <person name="Murphy C."/>
            <person name="Pearson M."/>
            <person name="Poon T.W."/>
            <person name="Priest M."/>
            <person name="Roberts A."/>
            <person name="Saif S."/>
            <person name="Shea T."/>
            <person name="Sisk P."/>
            <person name="Sykes S."/>
            <person name="Wortman J."/>
            <person name="Nusbaum C."/>
            <person name="Birren B."/>
        </authorList>
    </citation>
    <scope>NUCLEOTIDE SEQUENCE [LARGE SCALE GENOMIC DNA]</scope>
    <source>
        <strain evidence="1 2">B7</strain>
    </source>
</reference>
<proteinExistence type="predicted"/>
<organism evidence="1 2">
    <name type="scientific">Adlercreutzia caecimuris B7</name>
    <dbReference type="NCBI Taxonomy" id="1235794"/>
    <lineage>
        <taxon>Bacteria</taxon>
        <taxon>Bacillati</taxon>
        <taxon>Actinomycetota</taxon>
        <taxon>Coriobacteriia</taxon>
        <taxon>Eggerthellales</taxon>
        <taxon>Eggerthellaceae</taxon>
        <taxon>Adlercreutzia</taxon>
    </lineage>
</organism>
<dbReference type="STRING" id="1235794.C811_01559"/>
<dbReference type="Proteomes" id="UP000014204">
    <property type="component" value="Unassembled WGS sequence"/>
</dbReference>
<dbReference type="GeneID" id="82191034"/>
<keyword evidence="2" id="KW-1185">Reference proteome</keyword>
<evidence type="ECO:0000313" key="2">
    <source>
        <dbReference type="Proteomes" id="UP000014204"/>
    </source>
</evidence>
<evidence type="ECO:0000313" key="1">
    <source>
        <dbReference type="EMBL" id="EOS51141.1"/>
    </source>
</evidence>
<dbReference type="EMBL" id="ASSY01000008">
    <property type="protein sequence ID" value="EOS51141.1"/>
    <property type="molecule type" value="Genomic_DNA"/>
</dbReference>
<name>R9KY44_9ACTN</name>
<dbReference type="AlphaFoldDB" id="R9KY44"/>
<dbReference type="RefSeq" id="WP_016309759.1">
    <property type="nucleotide sequence ID" value="NZ_KE159646.1"/>
</dbReference>
<comment type="caution">
    <text evidence="1">The sequence shown here is derived from an EMBL/GenBank/DDBJ whole genome shotgun (WGS) entry which is preliminary data.</text>
</comment>
<gene>
    <name evidence="1" type="ORF">C811_01559</name>
</gene>
<dbReference type="HOGENOM" id="CLU_1967101_0_0_11"/>
<accession>R9KY44</accession>
<protein>
    <submittedName>
        <fullName evidence="1">Uncharacterized protein</fullName>
    </submittedName>
</protein>